<dbReference type="InterPro" id="IPR001041">
    <property type="entry name" value="2Fe-2S_ferredoxin-type"/>
</dbReference>
<dbReference type="PROSITE" id="PS51669">
    <property type="entry name" value="4FE4S_MOW_BIS_MGD"/>
    <property type="match status" value="1"/>
</dbReference>
<comment type="caution">
    <text evidence="11">The sequence shown here is derived from an EMBL/GenBank/DDBJ whole genome shotgun (WGS) entry which is preliminary data.</text>
</comment>
<evidence type="ECO:0000256" key="3">
    <source>
        <dbReference type="ARBA" id="ARBA00022723"/>
    </source>
</evidence>
<feature type="domain" description="4Fe-4S ferredoxin-type" evidence="8">
    <location>
        <begin position="168"/>
        <end position="199"/>
    </location>
</feature>
<dbReference type="Gene3D" id="2.40.40.20">
    <property type="match status" value="1"/>
</dbReference>
<dbReference type="InterPro" id="IPR019574">
    <property type="entry name" value="NADH_UbQ_OxRdtase_Gsu_4Fe4S-bd"/>
</dbReference>
<evidence type="ECO:0000256" key="4">
    <source>
        <dbReference type="ARBA" id="ARBA00022737"/>
    </source>
</evidence>
<dbReference type="Pfam" id="PF00384">
    <property type="entry name" value="Molybdopterin"/>
    <property type="match status" value="1"/>
</dbReference>
<evidence type="ECO:0000256" key="2">
    <source>
        <dbReference type="ARBA" id="ARBA00022714"/>
    </source>
</evidence>
<name>A0A0S7Y1N9_UNCSA</name>
<feature type="domain" description="4Fe-4S ferredoxin-type" evidence="8">
    <location>
        <begin position="212"/>
        <end position="240"/>
    </location>
</feature>
<dbReference type="Gene3D" id="3.40.50.740">
    <property type="match status" value="2"/>
</dbReference>
<dbReference type="GO" id="GO:0051539">
    <property type="term" value="F:4 iron, 4 sulfur cluster binding"/>
    <property type="evidence" value="ECO:0007669"/>
    <property type="project" value="UniProtKB-KW"/>
</dbReference>
<dbReference type="PROSITE" id="PS51085">
    <property type="entry name" value="2FE2S_FER_2"/>
    <property type="match status" value="1"/>
</dbReference>
<dbReference type="PROSITE" id="PS00198">
    <property type="entry name" value="4FE4S_FER_1"/>
    <property type="match status" value="1"/>
</dbReference>
<feature type="domain" description="4Fe-4S Mo/W bis-MGD-type" evidence="9">
    <location>
        <begin position="247"/>
        <end position="303"/>
    </location>
</feature>
<dbReference type="InterPro" id="IPR006656">
    <property type="entry name" value="Mopterin_OxRdtase"/>
</dbReference>
<proteinExistence type="predicted"/>
<keyword evidence="2" id="KW-0001">2Fe-2S</keyword>
<dbReference type="Gene3D" id="3.10.20.740">
    <property type="match status" value="1"/>
</dbReference>
<reference evidence="11 12" key="1">
    <citation type="journal article" date="2015" name="Microbiome">
        <title>Genomic resolution of linkages in carbon, nitrogen, and sulfur cycling among widespread estuary sediment bacteria.</title>
        <authorList>
            <person name="Baker B.J."/>
            <person name="Lazar C.S."/>
            <person name="Teske A.P."/>
            <person name="Dick G.J."/>
        </authorList>
    </citation>
    <scope>NUCLEOTIDE SEQUENCE [LARGE SCALE GENOMIC DNA]</scope>
    <source>
        <strain evidence="11">DG_54_3</strain>
    </source>
</reference>
<dbReference type="PROSITE" id="PS51379">
    <property type="entry name" value="4FE4S_FER_2"/>
    <property type="match status" value="2"/>
</dbReference>
<evidence type="ECO:0000256" key="6">
    <source>
        <dbReference type="ARBA" id="ARBA00023014"/>
    </source>
</evidence>
<dbReference type="Pfam" id="PF13510">
    <property type="entry name" value="Fer2_4"/>
    <property type="match status" value="1"/>
</dbReference>
<dbReference type="PANTHER" id="PTHR43105">
    <property type="entry name" value="RESPIRATORY NITRATE REDUCTASE"/>
    <property type="match status" value="1"/>
</dbReference>
<dbReference type="SMART" id="SM00929">
    <property type="entry name" value="NADH-G_4Fe-4S_3"/>
    <property type="match status" value="1"/>
</dbReference>
<dbReference type="PANTHER" id="PTHR43105:SF10">
    <property type="entry name" value="NADH-QUINONE OXIDOREDUCTASE SUBUNIT G"/>
    <property type="match status" value="1"/>
</dbReference>
<dbReference type="GO" id="GO:0022904">
    <property type="term" value="P:respiratory electron transport chain"/>
    <property type="evidence" value="ECO:0007669"/>
    <property type="project" value="TreeGrafter"/>
</dbReference>
<evidence type="ECO:0008006" key="13">
    <source>
        <dbReference type="Google" id="ProtNLM"/>
    </source>
</evidence>
<dbReference type="SUPFAM" id="SSF54292">
    <property type="entry name" value="2Fe-2S ferredoxin-like"/>
    <property type="match status" value="1"/>
</dbReference>
<dbReference type="PROSITE" id="PS51839">
    <property type="entry name" value="4FE4S_HC3"/>
    <property type="match status" value="1"/>
</dbReference>
<dbReference type="Gene3D" id="2.20.25.90">
    <property type="entry name" value="ADC-like domains"/>
    <property type="match status" value="1"/>
</dbReference>
<dbReference type="GO" id="GO:0003954">
    <property type="term" value="F:NADH dehydrogenase activity"/>
    <property type="evidence" value="ECO:0007669"/>
    <property type="project" value="TreeGrafter"/>
</dbReference>
<dbReference type="InterPro" id="IPR054351">
    <property type="entry name" value="NADH_UbQ_OxRdtase_ferredoxin"/>
</dbReference>
<evidence type="ECO:0000313" key="11">
    <source>
        <dbReference type="EMBL" id="KPJ68614.1"/>
    </source>
</evidence>
<evidence type="ECO:0000259" key="8">
    <source>
        <dbReference type="PROSITE" id="PS51379"/>
    </source>
</evidence>
<dbReference type="Proteomes" id="UP000051861">
    <property type="component" value="Unassembled WGS sequence"/>
</dbReference>
<dbReference type="Gene3D" id="3.40.228.10">
    <property type="entry name" value="Dimethylsulfoxide Reductase, domain 2"/>
    <property type="match status" value="1"/>
</dbReference>
<dbReference type="InterPro" id="IPR050123">
    <property type="entry name" value="Prok_molybdopt-oxidoreductase"/>
</dbReference>
<dbReference type="SMART" id="SM00926">
    <property type="entry name" value="Molybdop_Fe4S4"/>
    <property type="match status" value="1"/>
</dbReference>
<gene>
    <name evidence="11" type="ORF">AMJ44_06125</name>
</gene>
<dbReference type="SUPFAM" id="SSF50692">
    <property type="entry name" value="ADC-like"/>
    <property type="match status" value="1"/>
</dbReference>
<evidence type="ECO:0000313" key="12">
    <source>
        <dbReference type="Proteomes" id="UP000051861"/>
    </source>
</evidence>
<organism evidence="11 12">
    <name type="scientific">candidate division WOR-1 bacterium DG_54_3</name>
    <dbReference type="NCBI Taxonomy" id="1703775"/>
    <lineage>
        <taxon>Bacteria</taxon>
        <taxon>Bacillati</taxon>
        <taxon>Saganbacteria</taxon>
    </lineage>
</organism>
<dbReference type="FunFam" id="3.30.70.20:FF:000035">
    <property type="entry name" value="Iron hydrogenase 1"/>
    <property type="match status" value="1"/>
</dbReference>
<keyword evidence="4" id="KW-0677">Repeat</keyword>
<accession>A0A0S7Y1N9</accession>
<dbReference type="GO" id="GO:0016020">
    <property type="term" value="C:membrane"/>
    <property type="evidence" value="ECO:0007669"/>
    <property type="project" value="TreeGrafter"/>
</dbReference>
<dbReference type="GO" id="GO:0051537">
    <property type="term" value="F:2 iron, 2 sulfur cluster binding"/>
    <property type="evidence" value="ECO:0007669"/>
    <property type="project" value="UniProtKB-KW"/>
</dbReference>
<protein>
    <recommendedName>
        <fullName evidence="13">NADH dehydrogenase</fullName>
    </recommendedName>
</protein>
<keyword evidence="6" id="KW-0411">Iron-sulfur</keyword>
<dbReference type="GO" id="GO:0046872">
    <property type="term" value="F:metal ion binding"/>
    <property type="evidence" value="ECO:0007669"/>
    <property type="project" value="UniProtKB-KW"/>
</dbReference>
<keyword evidence="5" id="KW-0408">Iron</keyword>
<evidence type="ECO:0000256" key="5">
    <source>
        <dbReference type="ARBA" id="ARBA00023004"/>
    </source>
</evidence>
<evidence type="ECO:0000259" key="7">
    <source>
        <dbReference type="PROSITE" id="PS51085"/>
    </source>
</evidence>
<feature type="domain" description="2Fe-2S ferredoxin-type" evidence="7">
    <location>
        <begin position="6"/>
        <end position="84"/>
    </location>
</feature>
<evidence type="ECO:0000256" key="1">
    <source>
        <dbReference type="ARBA" id="ARBA00022485"/>
    </source>
</evidence>
<dbReference type="InterPro" id="IPR006963">
    <property type="entry name" value="Mopterin_OxRdtase_4Fe-4S_dom"/>
</dbReference>
<dbReference type="AlphaFoldDB" id="A0A0S7Y1N9"/>
<dbReference type="Pfam" id="PF22117">
    <property type="entry name" value="Fer4_Nqo3"/>
    <property type="match status" value="1"/>
</dbReference>
<dbReference type="InterPro" id="IPR036010">
    <property type="entry name" value="2Fe-2S_ferredoxin-like_sf"/>
</dbReference>
<dbReference type="InterPro" id="IPR017900">
    <property type="entry name" value="4Fe4S_Fe_S_CS"/>
</dbReference>
<keyword evidence="1" id="KW-0004">4Fe-4S</keyword>
<sequence length="843" mass="93828">MSKQNKRVTINIDNQVLEVERGLTILQAAEQNNIYIPTLCAHKDLTPFGGCRMCIVEVEGMRGFPTACTTPVEEGMIIRTHTAQVQAERLEILQLILSEHTSSCLICDEKDECKEFMGTIRKAGVITGCRYCPNDGQCELQEVVEKLGVKEIGYPIYYRHLRVEKDDPFYDRDYNLCILCGRCIRMCQEIRTANTLAFKQRGRHTLIGPAYDRTHLDAGCEFCGACLSVCPTGALSEKARKWDDKAEREEITTCPLCGVGCQIRLQVKGGRIIGTLPAEDPLVNNGQLCVKGRFCVTELVGNHQRLRKPYKTQNGTKVEISWEEAIELAAEKLTSCSPEDFGMLISPSCCNEDLYLAQKFVRVVLGSHNIDTTARAFYGSGFNAYLNLMRMCIPLSDIQKASAILCIGLDARFGRSVVGVELRKAISRGAKIISINPRHHSLSVIAHKWIQPVPGTEVNLLRSLVELTERKKTGTTRPKSKGKRGSLGDELSTVAKMLKEASAPVILVGSEFLQYDESPQILEAVEKVARNVGAGVLPLPAQNNLFGSILMGTYPELLPDGFSSIDKKRIDDLGKRWGKEIPYFSYQWNSHAPFSGKKMKVLYLVGEILSNDKPACDFSIFQNIYPPDPLYEADLVLPSTAFTEVDGTFINGEGRIQRVRKAVDPQGEALPDWEILCRIAQKMGERGFNFSNVGEIHEEIFHMVKGFGDFDGTKRKAGPLICEGKLSIPQTKSSEIKKASKKFPFLLNTSIVEHTYKGFPLSIWVEGARKLFTEGMVDINSEDARKAKISQGDEVVVTSANFEETWPARILSEQPQGTLHVTLRQGESVGPNPHPVKIRKKDV</sequence>
<dbReference type="Pfam" id="PF04879">
    <property type="entry name" value="Molybdop_Fe4S4"/>
    <property type="match status" value="1"/>
</dbReference>
<keyword evidence="3" id="KW-0479">Metal-binding</keyword>
<dbReference type="EMBL" id="LIZX01000048">
    <property type="protein sequence ID" value="KPJ68614.1"/>
    <property type="molecule type" value="Genomic_DNA"/>
</dbReference>
<dbReference type="CDD" id="cd00207">
    <property type="entry name" value="fer2"/>
    <property type="match status" value="1"/>
</dbReference>
<evidence type="ECO:0000259" key="9">
    <source>
        <dbReference type="PROSITE" id="PS51669"/>
    </source>
</evidence>
<dbReference type="InterPro" id="IPR009010">
    <property type="entry name" value="Asp_de-COase-like_dom_sf"/>
</dbReference>
<dbReference type="SUPFAM" id="SSF53706">
    <property type="entry name" value="Formate dehydrogenase/DMSO reductase, domains 1-3"/>
    <property type="match status" value="1"/>
</dbReference>
<dbReference type="SUPFAM" id="SSF54862">
    <property type="entry name" value="4Fe-4S ferredoxins"/>
    <property type="match status" value="1"/>
</dbReference>
<feature type="domain" description="4Fe-4S His(Cys)3-ligated-type" evidence="10">
    <location>
        <begin position="84"/>
        <end position="148"/>
    </location>
</feature>
<dbReference type="Gene3D" id="3.30.70.20">
    <property type="match status" value="1"/>
</dbReference>
<evidence type="ECO:0000259" key="10">
    <source>
        <dbReference type="PROSITE" id="PS51839"/>
    </source>
</evidence>
<dbReference type="InterPro" id="IPR017896">
    <property type="entry name" value="4Fe4S_Fe-S-bd"/>
</dbReference>